<dbReference type="EMBL" id="GELH01000279">
    <property type="protein sequence ID" value="JAS03993.1"/>
    <property type="molecule type" value="Transcribed_RNA"/>
</dbReference>
<proteinExistence type="predicted"/>
<name>A0A194AP46_PINFU</name>
<evidence type="ECO:0000313" key="1">
    <source>
        <dbReference type="EMBL" id="JAS03993.1"/>
    </source>
</evidence>
<organism evidence="1">
    <name type="scientific">Pinctada fucata</name>
    <name type="common">Akoya pearl oyster</name>
    <name type="synonym">Pinctada imbricata fucata</name>
    <dbReference type="NCBI Taxonomy" id="50426"/>
    <lineage>
        <taxon>Eukaryota</taxon>
        <taxon>Metazoa</taxon>
        <taxon>Spiralia</taxon>
        <taxon>Lophotrochozoa</taxon>
        <taxon>Mollusca</taxon>
        <taxon>Bivalvia</taxon>
        <taxon>Autobranchia</taxon>
        <taxon>Pteriomorphia</taxon>
        <taxon>Pterioida</taxon>
        <taxon>Pterioidea</taxon>
        <taxon>Pteriidae</taxon>
        <taxon>Pinctada</taxon>
    </lineage>
</organism>
<dbReference type="EMBL" id="GELH01000280">
    <property type="protein sequence ID" value="JAS03992.1"/>
    <property type="molecule type" value="Transcribed_RNA"/>
</dbReference>
<sequence length="99" mass="11175">MLRMDRITCFCVLFYLCISYLGYFSFGQDSTIDVTAEQGCLYDREAGGKNCDTACKKRTFTHPISKTKITFCCDKCDKLSLKIKIKAGKTTLQCACKKP</sequence>
<accession>A0A194AP46</accession>
<dbReference type="AlphaFoldDB" id="A0A194AP46"/>
<reference evidence="1" key="1">
    <citation type="submission" date="2016-03" db="EMBL/GenBank/DDBJ databases">
        <authorList>
            <person name="Ploux O."/>
        </authorList>
    </citation>
    <scope>NUCLEOTIDE SEQUENCE</scope>
    <source>
        <tissue evidence="1">Mantle</tissue>
    </source>
</reference>
<protein>
    <submittedName>
        <fullName evidence="1">Uncharacterized protein</fullName>
    </submittedName>
</protein>